<dbReference type="EMBL" id="CM047898">
    <property type="protein sequence ID" value="KAJ0104929.1"/>
    <property type="molecule type" value="Genomic_DNA"/>
</dbReference>
<proteinExistence type="predicted"/>
<keyword evidence="2" id="KW-1185">Reference proteome</keyword>
<evidence type="ECO:0000313" key="1">
    <source>
        <dbReference type="EMBL" id="KAJ0104929.1"/>
    </source>
</evidence>
<protein>
    <submittedName>
        <fullName evidence="1">Uncharacterized protein</fullName>
    </submittedName>
</protein>
<gene>
    <name evidence="1" type="ORF">Patl1_19329</name>
</gene>
<name>A0ACC1BYW1_9ROSI</name>
<sequence>MQQAVYTPPSVSELHFFSCVEDYIDEEELLQKLLYTLTESFCREIRKVMHNFWSLNTDIFFEVLSRFPTKCLLGLKCVCKGWHRLLSDRLFIKSQSQQREPIFGFFFQHRFHWCLDDIKTINHIPVESEAGLQQRVFRFLPEDVVVMASCNGLVCLRSCYPFKDPSIYVCNPLNREWIRLDWTKADKETSIALVFDPCREPIGHSTNFKLVQVQQCEAGAEDFYFSFDIYSSDTGDWRTSKEICLCNDRLYKNKGTLIGGILHWLTNGDEILTFNIENELSWLISVPISAATLDSVPEACIGESDGKLHYVMVSENGFHVWCLEDYFEFHWTLKHSKSLDAMEEEHPEFLCNLQVRVTQRLADSTPWMDPLAFKDGYLLMRVCTNIYLYHLNANKMKKVCGQNEMGTCSTFNPIVLPYSLSLVPLSWA</sequence>
<organism evidence="1 2">
    <name type="scientific">Pistacia atlantica</name>
    <dbReference type="NCBI Taxonomy" id="434234"/>
    <lineage>
        <taxon>Eukaryota</taxon>
        <taxon>Viridiplantae</taxon>
        <taxon>Streptophyta</taxon>
        <taxon>Embryophyta</taxon>
        <taxon>Tracheophyta</taxon>
        <taxon>Spermatophyta</taxon>
        <taxon>Magnoliopsida</taxon>
        <taxon>eudicotyledons</taxon>
        <taxon>Gunneridae</taxon>
        <taxon>Pentapetalae</taxon>
        <taxon>rosids</taxon>
        <taxon>malvids</taxon>
        <taxon>Sapindales</taxon>
        <taxon>Anacardiaceae</taxon>
        <taxon>Pistacia</taxon>
    </lineage>
</organism>
<comment type="caution">
    <text evidence="1">The sequence shown here is derived from an EMBL/GenBank/DDBJ whole genome shotgun (WGS) entry which is preliminary data.</text>
</comment>
<evidence type="ECO:0000313" key="2">
    <source>
        <dbReference type="Proteomes" id="UP001164250"/>
    </source>
</evidence>
<reference evidence="2" key="1">
    <citation type="journal article" date="2023" name="G3 (Bethesda)">
        <title>Genome assembly and association tests identify interacting loci associated with vigor, precocity, and sex in interspecific pistachio rootstocks.</title>
        <authorList>
            <person name="Palmer W."/>
            <person name="Jacygrad E."/>
            <person name="Sagayaradj S."/>
            <person name="Cavanaugh K."/>
            <person name="Han R."/>
            <person name="Bertier L."/>
            <person name="Beede B."/>
            <person name="Kafkas S."/>
            <person name="Golino D."/>
            <person name="Preece J."/>
            <person name="Michelmore R."/>
        </authorList>
    </citation>
    <scope>NUCLEOTIDE SEQUENCE [LARGE SCALE GENOMIC DNA]</scope>
</reference>
<accession>A0ACC1BYW1</accession>
<dbReference type="Proteomes" id="UP001164250">
    <property type="component" value="Chromosome 2"/>
</dbReference>